<dbReference type="OrthoDB" id="9768393at2"/>
<dbReference type="InterPro" id="IPR046357">
    <property type="entry name" value="PPIase_dom_sf"/>
</dbReference>
<evidence type="ECO:0000256" key="11">
    <source>
        <dbReference type="ARBA" id="ARBA00038408"/>
    </source>
</evidence>
<dbReference type="Pfam" id="PF13145">
    <property type="entry name" value="Rotamase_2"/>
    <property type="match status" value="1"/>
</dbReference>
<dbReference type="InterPro" id="IPR000297">
    <property type="entry name" value="PPIase_PpiC"/>
</dbReference>
<feature type="transmembrane region" description="Helical" evidence="15">
    <location>
        <begin position="12"/>
        <end position="31"/>
    </location>
</feature>
<keyword evidence="3" id="KW-1003">Cell membrane</keyword>
<keyword evidence="4" id="KW-0997">Cell inner membrane</keyword>
<keyword evidence="14 17" id="KW-0413">Isomerase</keyword>
<dbReference type="SUPFAM" id="SSF109998">
    <property type="entry name" value="Triger factor/SurA peptide-binding domain-like"/>
    <property type="match status" value="1"/>
</dbReference>
<evidence type="ECO:0000256" key="9">
    <source>
        <dbReference type="ARBA" id="ARBA00030642"/>
    </source>
</evidence>
<dbReference type="PANTHER" id="PTHR47529">
    <property type="entry name" value="PEPTIDYL-PROLYL CIS-TRANS ISOMERASE D"/>
    <property type="match status" value="1"/>
</dbReference>
<dbReference type="RefSeq" id="WP_136942076.1">
    <property type="nucleotide sequence ID" value="NZ_SWKR01000002.1"/>
</dbReference>
<evidence type="ECO:0000256" key="13">
    <source>
        <dbReference type="ARBA" id="ARBA00042775"/>
    </source>
</evidence>
<feature type="domain" description="PpiC" evidence="16">
    <location>
        <begin position="230"/>
        <end position="358"/>
    </location>
</feature>
<evidence type="ECO:0000256" key="12">
    <source>
        <dbReference type="ARBA" id="ARBA00040743"/>
    </source>
</evidence>
<comment type="similarity">
    <text evidence="11">Belongs to the PpiD chaperone family.</text>
</comment>
<evidence type="ECO:0000256" key="8">
    <source>
        <dbReference type="ARBA" id="ARBA00023186"/>
    </source>
</evidence>
<evidence type="ECO:0000313" key="17">
    <source>
        <dbReference type="EMBL" id="TKD50134.1"/>
    </source>
</evidence>
<evidence type="ECO:0000256" key="1">
    <source>
        <dbReference type="ARBA" id="ARBA00004382"/>
    </source>
</evidence>
<comment type="caution">
    <text evidence="17">The sequence shown here is derived from an EMBL/GenBank/DDBJ whole genome shotgun (WGS) entry which is preliminary data.</text>
</comment>
<evidence type="ECO:0000256" key="10">
    <source>
        <dbReference type="ARBA" id="ARBA00031484"/>
    </source>
</evidence>
<evidence type="ECO:0000256" key="7">
    <source>
        <dbReference type="ARBA" id="ARBA00023136"/>
    </source>
</evidence>
<dbReference type="GO" id="GO:0003755">
    <property type="term" value="F:peptidyl-prolyl cis-trans isomerase activity"/>
    <property type="evidence" value="ECO:0007669"/>
    <property type="project" value="UniProtKB-KW"/>
</dbReference>
<evidence type="ECO:0000256" key="4">
    <source>
        <dbReference type="ARBA" id="ARBA00022519"/>
    </source>
</evidence>
<dbReference type="Proteomes" id="UP000309138">
    <property type="component" value="Unassembled WGS sequence"/>
</dbReference>
<dbReference type="PROSITE" id="PS50198">
    <property type="entry name" value="PPIC_PPIASE_2"/>
    <property type="match status" value="1"/>
</dbReference>
<accession>A0A4U1L0P3</accession>
<evidence type="ECO:0000256" key="5">
    <source>
        <dbReference type="ARBA" id="ARBA00022692"/>
    </source>
</evidence>
<sequence length="643" mass="67438">MLSFIRRLTNSRIGVIVTLGVLAIIALAFGLTDLSNVAPTGGPQGQTVATVGDAAITDRELEERTRIALNAAREQNPDLDISSFVGAGGLEGVLSRVIGSVALEQFADASGMVASKALIDGRIASIPAFQGFNGQFDQATFERALASNQITQQQLRDDIRREIFAQWLLAPTTGASQVARQHALPYASLLLERRQADIAFVPARADAAAAPSDAQLTAFYNSNRSRYMLPERRVLRYALVSPESVAAATQVTDADLQAAYRAAAARYGASTARSVDQVIVADEAAARRIATAVRGGTSIADAARGAGLVPTTIEDASQEALAGRTSAAVAAAAFAAGEGEVAGPVRSPLGWHVLRVSDVTQTPARSLAEVREELTAEVRQRKATEAIGATQDRLDTGITDGATFDELIAETRLEARQTPPVTARGFDPDRPAEPDPTIARIAEAGFAAEEGDSPQLVAMGEDGSFALVALQRVVPAAARPLASIRETVARDYRLDQARQAARTQANRVIANVNRGTALRQAIGAAGIQAPPVQSIDVSRADLAARRQQLPPPVALMFSMKEGTAKLLEAPDRSGWFVVAVTGIDRGDASKDDNAINATRAGLGGVVGSEYAEQFTNAAQAVVGVTRDADAVARVRGSLTGEAP</sequence>
<evidence type="ECO:0000256" key="2">
    <source>
        <dbReference type="ARBA" id="ARBA00018370"/>
    </source>
</evidence>
<keyword evidence="18" id="KW-1185">Reference proteome</keyword>
<gene>
    <name evidence="17" type="ORF">FBR43_04700</name>
</gene>
<dbReference type="SUPFAM" id="SSF54534">
    <property type="entry name" value="FKBP-like"/>
    <property type="match status" value="1"/>
</dbReference>
<keyword evidence="8" id="KW-0143">Chaperone</keyword>
<comment type="subcellular location">
    <subcellularLocation>
        <location evidence="1">Cell inner membrane</location>
        <topology evidence="1">Single-pass type II membrane protein</topology>
        <orientation evidence="1">Periplasmic side</orientation>
    </subcellularLocation>
</comment>
<name>A0A4U1L0P3_9SPHN</name>
<keyword evidence="5 15" id="KW-0812">Transmembrane</keyword>
<dbReference type="AlphaFoldDB" id="A0A4U1L0P3"/>
<evidence type="ECO:0000256" key="15">
    <source>
        <dbReference type="SAM" id="Phobius"/>
    </source>
</evidence>
<evidence type="ECO:0000256" key="6">
    <source>
        <dbReference type="ARBA" id="ARBA00022989"/>
    </source>
</evidence>
<protein>
    <recommendedName>
        <fullName evidence="2">Parvulin-like PPIase</fullName>
    </recommendedName>
    <alternativeName>
        <fullName evidence="9">Peptidyl-prolyl cis-trans isomerase plp</fullName>
    </alternativeName>
    <alternativeName>
        <fullName evidence="12">Periplasmic chaperone PpiD</fullName>
    </alternativeName>
    <alternativeName>
        <fullName evidence="13">Periplasmic folding chaperone</fullName>
    </alternativeName>
    <alternativeName>
        <fullName evidence="10">Rotamase plp</fullName>
    </alternativeName>
</protein>
<organism evidence="17 18">
    <name type="scientific">Sphingomonas baiyangensis</name>
    <dbReference type="NCBI Taxonomy" id="2572576"/>
    <lineage>
        <taxon>Bacteria</taxon>
        <taxon>Pseudomonadati</taxon>
        <taxon>Pseudomonadota</taxon>
        <taxon>Alphaproteobacteria</taxon>
        <taxon>Sphingomonadales</taxon>
        <taxon>Sphingomonadaceae</taxon>
        <taxon>Sphingomonas</taxon>
    </lineage>
</organism>
<evidence type="ECO:0000256" key="14">
    <source>
        <dbReference type="PROSITE-ProRule" id="PRU00278"/>
    </source>
</evidence>
<dbReference type="Gene3D" id="1.10.4030.10">
    <property type="entry name" value="Porin chaperone SurA, peptide-binding domain"/>
    <property type="match status" value="1"/>
</dbReference>
<keyword evidence="14" id="KW-0697">Rotamase</keyword>
<dbReference type="GO" id="GO:0005886">
    <property type="term" value="C:plasma membrane"/>
    <property type="evidence" value="ECO:0007669"/>
    <property type="project" value="UniProtKB-SubCell"/>
</dbReference>
<dbReference type="PANTHER" id="PTHR47529:SF1">
    <property type="entry name" value="PERIPLASMIC CHAPERONE PPID"/>
    <property type="match status" value="1"/>
</dbReference>
<dbReference type="Gene3D" id="3.10.50.40">
    <property type="match status" value="1"/>
</dbReference>
<reference evidence="17 18" key="1">
    <citation type="submission" date="2019-04" db="EMBL/GenBank/DDBJ databases">
        <authorList>
            <person name="Yang Y."/>
            <person name="Wei D."/>
        </authorList>
    </citation>
    <scope>NUCLEOTIDE SEQUENCE [LARGE SCALE GENOMIC DNA]</scope>
    <source>
        <strain evidence="17 18">L-1-4w-11</strain>
    </source>
</reference>
<keyword evidence="7 15" id="KW-0472">Membrane</keyword>
<evidence type="ECO:0000259" key="16">
    <source>
        <dbReference type="PROSITE" id="PS50198"/>
    </source>
</evidence>
<proteinExistence type="inferred from homology"/>
<evidence type="ECO:0000256" key="3">
    <source>
        <dbReference type="ARBA" id="ARBA00022475"/>
    </source>
</evidence>
<evidence type="ECO:0000313" key="18">
    <source>
        <dbReference type="Proteomes" id="UP000309138"/>
    </source>
</evidence>
<dbReference type="InterPro" id="IPR027304">
    <property type="entry name" value="Trigger_fact/SurA_dom_sf"/>
</dbReference>
<dbReference type="InterPro" id="IPR052029">
    <property type="entry name" value="PpiD_chaperone"/>
</dbReference>
<keyword evidence="6 15" id="KW-1133">Transmembrane helix</keyword>
<dbReference type="EMBL" id="SWKR01000002">
    <property type="protein sequence ID" value="TKD50134.1"/>
    <property type="molecule type" value="Genomic_DNA"/>
</dbReference>
<dbReference type="Pfam" id="PF13624">
    <property type="entry name" value="SurA_N_3"/>
    <property type="match status" value="1"/>
</dbReference>